<comment type="caution">
    <text evidence="1">The sequence shown here is derived from an EMBL/GenBank/DDBJ whole genome shotgun (WGS) entry which is preliminary data.</text>
</comment>
<sequence>MHTFLKYPLLLFVLLGGAFATLGQSTSNTPLNYNHTAAATGNTGVNTPSAYTDNYLSYIRSWTPLQPYTQESDVTSSSRQVTEVNRATQYVDGLGRPLQTVNWALSPTQKDIVTPSLYDDYGREAYHYLPYIATDAGGLFKTDPFTDQYNFYTGNYTTQHPSLTGEQYFYSHAQLEASPLSRTQKSFAPGNSWAGNNVRTWNIGYNSTAYNSLDITTNLPVDAGAYAIGQLTKTVAIDEKGIRTIIYKDKDGHTLLKKVQAATTPTDVYNGWLCTYYVFDDFGLLRFVIPPKAVQALVNANTWDLTTGSNTIINELCFRYEYDYKSRMIAKKAPGADWVYMVYDLRDRLAFTQDGNMRTKGWWMTTLYDEVNRPVETAMMTGYTGSRADLQAYLNGLTDNSSTVTNSGNQTNSIPTDLVVSKADASRAEYDASNSVVLQPGFEFTATGTATTTIQIVASMSGTTFTSTQTVSQNPLPPGGTLIALKLTYYDDYSNTTKTYDNSNNGKLTQGNNPYADALPSAASTMTNGAITVTRVRAIEDANDLTKGDWLETATFYDDKGRPVQVQKGNYKGGLDVITSRYDFVNKAVCAYTLHNNASGNVTALATRTNMDYDHAGRLLTVTKIINEDINTQRVITSNTYDVIGQLLNKKIGQQTETGVTTPSTNPLEDQDYEYNIRGWLKGINWTYDGINPTKPNIGISSNKWFSMDLSYDWGFTTNQYNSTIAGIRWEAGGDQAERSYGFGYDNANRLLFGDFKQNFGTSNANWVNSDPSNPNFTINFSMKMGDGLNYSSAYDENGNILQMQQQGLKLNSSSLIDDLHYTYYANSNKLQNVIDFNNNPQTTLGDFKTSVNHPQNALKSGITDITSYTANSASVTDYAYDVNGNLQTDLNKDIGSATVNGIVYNYMNLPYQVAVQNKGTITYIYDATGNKLEKKTDETASTANGNQEKITTTDYLDGYVYENNVLKFFGHEEGRIRKVEPTPYNNNQVWVYDYFLKDHLGNTRTVLTDELAQHVYPIASLEPAKIDAEKDYYTIDDSRVQDAPSGMPTYTNDNNGLGDRPVDAAFSAANSTKVYRLNGSGGGQTGLGVMLHVMAGDKIDIFGKSYYTQNNTGDSHNNDILPATLVAGLLGTPGGLAASSHTGVTSGVITSSSEGDMSTFLGTTDRLPITSVIPRAYINYIFFDEHFKAVGAPYTHAVSVSSSGVLQDYTTEPSLHGIEVPKNGYVYVYCSNESPVDVFFDNIQVVHTDGPLKEETAYYPFGLTMTGISSKAANSLENRYKFNGGAELQHQEFSDGSGLELYDAQYRLYDPQIGRFAQIDALSDIASATSPYAFASNNPISRNDRLGLADTAVNQSHPAVLKPVTVYTVAKRNQPGGWGYFPSYSKKEQDRDRGYQDVYYNRKMQGGNTIRKNDNADYATHAALYKKWDKEEASYRSMQYWAVGIMATPILGVVAPELFFPGLSNMSVGLSVANMSADAALQYIEKGSINPIQMLGSNLGPLSYAITSTTDFNWSTFTPSFNESVTPATIFVSTFANYLGGAASEPFIDSKMTAAAGPISFMGGVIGDFTNAGITGTTDKFLHKEEQ</sequence>
<proteinExistence type="predicted"/>
<organism evidence="1 2">
    <name type="scientific">Russula earlei</name>
    <dbReference type="NCBI Taxonomy" id="71964"/>
    <lineage>
        <taxon>Eukaryota</taxon>
        <taxon>Fungi</taxon>
        <taxon>Dikarya</taxon>
        <taxon>Basidiomycota</taxon>
        <taxon>Agaricomycotina</taxon>
        <taxon>Agaricomycetes</taxon>
        <taxon>Russulales</taxon>
        <taxon>Russulaceae</taxon>
        <taxon>Russula</taxon>
    </lineage>
</organism>
<dbReference type="Proteomes" id="UP001207468">
    <property type="component" value="Unassembled WGS sequence"/>
</dbReference>
<dbReference type="EMBL" id="JAGFNK010000613">
    <property type="protein sequence ID" value="KAI9447028.1"/>
    <property type="molecule type" value="Genomic_DNA"/>
</dbReference>
<accession>A0ACC0TV04</accession>
<gene>
    <name evidence="1" type="ORF">F5148DRAFT_1345553</name>
</gene>
<keyword evidence="2" id="KW-1185">Reference proteome</keyword>
<name>A0ACC0TV04_9AGAM</name>
<evidence type="ECO:0000313" key="2">
    <source>
        <dbReference type="Proteomes" id="UP001207468"/>
    </source>
</evidence>
<protein>
    <submittedName>
        <fullName evidence="1">Uncharacterized protein</fullName>
    </submittedName>
</protein>
<evidence type="ECO:0000313" key="1">
    <source>
        <dbReference type="EMBL" id="KAI9447028.1"/>
    </source>
</evidence>
<reference evidence="1" key="1">
    <citation type="submission" date="2021-03" db="EMBL/GenBank/DDBJ databases">
        <title>Evolutionary priming and transition to the ectomycorrhizal habit in an iconic lineage of mushroom-forming fungi: is preadaptation a requirement?</title>
        <authorList>
            <consortium name="DOE Joint Genome Institute"/>
            <person name="Looney B.P."/>
            <person name="Miyauchi S."/>
            <person name="Morin E."/>
            <person name="Drula E."/>
            <person name="Courty P.E."/>
            <person name="Chicoki N."/>
            <person name="Fauchery L."/>
            <person name="Kohler A."/>
            <person name="Kuo A."/>
            <person name="LaButti K."/>
            <person name="Pangilinan J."/>
            <person name="Lipzen A."/>
            <person name="Riley R."/>
            <person name="Andreopoulos W."/>
            <person name="He G."/>
            <person name="Johnson J."/>
            <person name="Barry K.W."/>
            <person name="Grigoriev I.V."/>
            <person name="Nagy L."/>
            <person name="Hibbett D."/>
            <person name="Henrissat B."/>
            <person name="Matheny P.B."/>
            <person name="Labbe J."/>
            <person name="Martin A.F."/>
        </authorList>
    </citation>
    <scope>NUCLEOTIDE SEQUENCE</scope>
    <source>
        <strain evidence="1">BPL698</strain>
    </source>
</reference>